<evidence type="ECO:0000313" key="8">
    <source>
        <dbReference type="EMBL" id="KDR21252.1"/>
    </source>
</evidence>
<dbReference type="PANTHER" id="PTHR24351">
    <property type="entry name" value="RIBOSOMAL PROTEIN S6 KINASE"/>
    <property type="match status" value="1"/>
</dbReference>
<evidence type="ECO:0000256" key="1">
    <source>
        <dbReference type="ARBA" id="ARBA00022527"/>
    </source>
</evidence>
<dbReference type="eggNOG" id="KOG0603">
    <property type="taxonomic scope" value="Eukaryota"/>
</dbReference>
<dbReference type="InterPro" id="IPR011009">
    <property type="entry name" value="Kinase-like_dom_sf"/>
</dbReference>
<dbReference type="SMART" id="SM00220">
    <property type="entry name" value="S_TKc"/>
    <property type="match status" value="1"/>
</dbReference>
<reference evidence="8 9" key="1">
    <citation type="journal article" date="2014" name="Nat. Commun.">
        <title>Molecular traces of alternative social organization in a termite genome.</title>
        <authorList>
            <person name="Terrapon N."/>
            <person name="Li C."/>
            <person name="Robertson H.M."/>
            <person name="Ji L."/>
            <person name="Meng X."/>
            <person name="Booth W."/>
            <person name="Chen Z."/>
            <person name="Childers C.P."/>
            <person name="Glastad K.M."/>
            <person name="Gokhale K."/>
            <person name="Gowin J."/>
            <person name="Gronenberg W."/>
            <person name="Hermansen R.A."/>
            <person name="Hu H."/>
            <person name="Hunt B.G."/>
            <person name="Huylmans A.K."/>
            <person name="Khalil S.M."/>
            <person name="Mitchell R.D."/>
            <person name="Munoz-Torres M.C."/>
            <person name="Mustard J.A."/>
            <person name="Pan H."/>
            <person name="Reese J.T."/>
            <person name="Scharf M.E."/>
            <person name="Sun F."/>
            <person name="Vogel H."/>
            <person name="Xiao J."/>
            <person name="Yang W."/>
            <person name="Yang Z."/>
            <person name="Yang Z."/>
            <person name="Zhou J."/>
            <person name="Zhu J."/>
            <person name="Brent C.S."/>
            <person name="Elsik C.G."/>
            <person name="Goodisman M.A."/>
            <person name="Liberles D.A."/>
            <person name="Roe R.M."/>
            <person name="Vargo E.L."/>
            <person name="Vilcinskas A."/>
            <person name="Wang J."/>
            <person name="Bornberg-Bauer E."/>
            <person name="Korb J."/>
            <person name="Zhang G."/>
            <person name="Liebig J."/>
        </authorList>
    </citation>
    <scope>NUCLEOTIDE SEQUENCE [LARGE SCALE GENOMIC DNA]</scope>
    <source>
        <tissue evidence="8">Whole organism</tissue>
    </source>
</reference>
<dbReference type="EMBL" id="KK852565">
    <property type="protein sequence ID" value="KDR21252.1"/>
    <property type="molecule type" value="Genomic_DNA"/>
</dbReference>
<evidence type="ECO:0000256" key="2">
    <source>
        <dbReference type="ARBA" id="ARBA00022679"/>
    </source>
</evidence>
<dbReference type="InterPro" id="IPR000719">
    <property type="entry name" value="Prot_kinase_dom"/>
</dbReference>
<feature type="coiled-coil region" evidence="6">
    <location>
        <begin position="38"/>
        <end position="75"/>
    </location>
</feature>
<keyword evidence="9" id="KW-1185">Reference proteome</keyword>
<dbReference type="SUPFAM" id="SSF56112">
    <property type="entry name" value="Protein kinase-like (PK-like)"/>
    <property type="match status" value="1"/>
</dbReference>
<gene>
    <name evidence="8" type="ORF">L798_04557</name>
</gene>
<dbReference type="GO" id="GO:0004674">
    <property type="term" value="F:protein serine/threonine kinase activity"/>
    <property type="evidence" value="ECO:0007669"/>
    <property type="project" value="UniProtKB-KW"/>
</dbReference>
<evidence type="ECO:0000259" key="7">
    <source>
        <dbReference type="PROSITE" id="PS50011"/>
    </source>
</evidence>
<evidence type="ECO:0000256" key="6">
    <source>
        <dbReference type="SAM" id="Coils"/>
    </source>
</evidence>
<feature type="domain" description="Protein kinase" evidence="7">
    <location>
        <begin position="170"/>
        <end position="293"/>
    </location>
</feature>
<protein>
    <submittedName>
        <fullName evidence="8">Ribosomal protein S6 kinase alpha-5</fullName>
    </submittedName>
</protein>
<keyword evidence="1" id="KW-0723">Serine/threonine-protein kinase</keyword>
<name>A0A067RBX5_ZOONE</name>
<keyword evidence="4 8" id="KW-0418">Kinase</keyword>
<dbReference type="OrthoDB" id="6764942at2759"/>
<keyword evidence="3" id="KW-0547">Nucleotide-binding</keyword>
<evidence type="ECO:0000256" key="5">
    <source>
        <dbReference type="ARBA" id="ARBA00022840"/>
    </source>
</evidence>
<dbReference type="GO" id="GO:0005524">
    <property type="term" value="F:ATP binding"/>
    <property type="evidence" value="ECO:0007669"/>
    <property type="project" value="UniProtKB-KW"/>
</dbReference>
<dbReference type="STRING" id="136037.A0A067RBX5"/>
<organism evidence="8 9">
    <name type="scientific">Zootermopsis nevadensis</name>
    <name type="common">Dampwood termite</name>
    <dbReference type="NCBI Taxonomy" id="136037"/>
    <lineage>
        <taxon>Eukaryota</taxon>
        <taxon>Metazoa</taxon>
        <taxon>Ecdysozoa</taxon>
        <taxon>Arthropoda</taxon>
        <taxon>Hexapoda</taxon>
        <taxon>Insecta</taxon>
        <taxon>Pterygota</taxon>
        <taxon>Neoptera</taxon>
        <taxon>Polyneoptera</taxon>
        <taxon>Dictyoptera</taxon>
        <taxon>Blattodea</taxon>
        <taxon>Blattoidea</taxon>
        <taxon>Termitoidae</taxon>
        <taxon>Termopsidae</taxon>
        <taxon>Zootermopsis</taxon>
    </lineage>
</organism>
<keyword evidence="6" id="KW-0175">Coiled coil</keyword>
<evidence type="ECO:0000313" key="9">
    <source>
        <dbReference type="Proteomes" id="UP000027135"/>
    </source>
</evidence>
<evidence type="ECO:0000256" key="4">
    <source>
        <dbReference type="ARBA" id="ARBA00022777"/>
    </source>
</evidence>
<keyword evidence="5" id="KW-0067">ATP-binding</keyword>
<keyword evidence="2" id="KW-0808">Transferase</keyword>
<dbReference type="AlphaFoldDB" id="A0A067RBX5"/>
<accession>A0A067RBX5</accession>
<dbReference type="PROSITE" id="PS50011">
    <property type="entry name" value="PROTEIN_KINASE_DOM"/>
    <property type="match status" value="1"/>
</dbReference>
<sequence>MENVKRLIDDLIGAGKKEKCREQILAETEPLFIILTHFARVEKELRDLRVRNKDIEDLRAKIKDLQKQHLIEMRNTHETINGLIHVVSSIMAENVNLKQQIQSFCACHYQELAPTCSENWDEDCSGQGADQGRLDEADEVSARTSENAEAVRSPGAVEHSETGLPRLKEFEPLQLLGRGGYGRVYLVRKIGGVDDGNLYALNTLDIKEITSYEAGRQQYRTERGLLEKGLEAPFMVGLYYAFQTQSKLCLVLDYYAGGNLLHLLREWGGVFSVDETRLYLAEIIEAVEYLHKN</sequence>
<dbReference type="Proteomes" id="UP000027135">
    <property type="component" value="Unassembled WGS sequence"/>
</dbReference>
<dbReference type="Gene3D" id="3.30.200.20">
    <property type="entry name" value="Phosphorylase Kinase, domain 1"/>
    <property type="match status" value="1"/>
</dbReference>
<evidence type="ECO:0000256" key="3">
    <source>
        <dbReference type="ARBA" id="ARBA00022741"/>
    </source>
</evidence>
<dbReference type="Gene3D" id="1.10.510.10">
    <property type="entry name" value="Transferase(Phosphotransferase) domain 1"/>
    <property type="match status" value="1"/>
</dbReference>
<dbReference type="InParanoid" id="A0A067RBX5"/>
<dbReference type="Pfam" id="PF00069">
    <property type="entry name" value="Pkinase"/>
    <property type="match status" value="1"/>
</dbReference>
<proteinExistence type="predicted"/>